<sequence length="262" mass="30067">MKIRKMKKRKMKKIELILLGMLLLLFLTIILNISIALDLKIVSANIIKAPDKDNMSIENQRQHVFSSREVHFNLLQKQRLYDYSSSSSNHTESKEHDMKSMVSRNVSKPTLLRQAVGLEPRIQCHSPEKNVPWILDGTCMKDPHRSIFSSASYKRTCGLCGDNAEYLRELQEDIAKKFASKCKELVVYGAALGSKYEQWMRSSNFLGDHSIKVVRRHGTCFFQFVTDVDHTGDLLSAEGSQRLVVIDPSRMPYKSDRRNTKS</sequence>
<evidence type="ECO:0000313" key="2">
    <source>
        <dbReference type="Proteomes" id="UP001054902"/>
    </source>
</evidence>
<dbReference type="AlphaFoldDB" id="A0AAD3CMS8"/>
<comment type="caution">
    <text evidence="1">The sequence shown here is derived from an EMBL/GenBank/DDBJ whole genome shotgun (WGS) entry which is preliminary data.</text>
</comment>
<name>A0AAD3CMS8_9STRA</name>
<protein>
    <submittedName>
        <fullName evidence="1">Uncharacterized protein</fullName>
    </submittedName>
</protein>
<accession>A0AAD3CMS8</accession>
<gene>
    <name evidence="1" type="ORF">CTEN210_05059</name>
</gene>
<organism evidence="1 2">
    <name type="scientific">Chaetoceros tenuissimus</name>
    <dbReference type="NCBI Taxonomy" id="426638"/>
    <lineage>
        <taxon>Eukaryota</taxon>
        <taxon>Sar</taxon>
        <taxon>Stramenopiles</taxon>
        <taxon>Ochrophyta</taxon>
        <taxon>Bacillariophyta</taxon>
        <taxon>Coscinodiscophyceae</taxon>
        <taxon>Chaetocerotophycidae</taxon>
        <taxon>Chaetocerotales</taxon>
        <taxon>Chaetocerotaceae</taxon>
        <taxon>Chaetoceros</taxon>
    </lineage>
</organism>
<dbReference type="Proteomes" id="UP001054902">
    <property type="component" value="Unassembled WGS sequence"/>
</dbReference>
<reference evidence="1 2" key="1">
    <citation type="journal article" date="2021" name="Sci. Rep.">
        <title>The genome of the diatom Chaetoceros tenuissimus carries an ancient integrated fragment of an extant virus.</title>
        <authorList>
            <person name="Hongo Y."/>
            <person name="Kimura K."/>
            <person name="Takaki Y."/>
            <person name="Yoshida Y."/>
            <person name="Baba S."/>
            <person name="Kobayashi G."/>
            <person name="Nagasaki K."/>
            <person name="Hano T."/>
            <person name="Tomaru Y."/>
        </authorList>
    </citation>
    <scope>NUCLEOTIDE SEQUENCE [LARGE SCALE GENOMIC DNA]</scope>
    <source>
        <strain evidence="1 2">NIES-3715</strain>
    </source>
</reference>
<proteinExistence type="predicted"/>
<keyword evidence="2" id="KW-1185">Reference proteome</keyword>
<evidence type="ECO:0000313" key="1">
    <source>
        <dbReference type="EMBL" id="GFH48583.1"/>
    </source>
</evidence>
<dbReference type="EMBL" id="BLLK01000029">
    <property type="protein sequence ID" value="GFH48583.1"/>
    <property type="molecule type" value="Genomic_DNA"/>
</dbReference>